<dbReference type="Pfam" id="PF12833">
    <property type="entry name" value="HTH_18"/>
    <property type="match status" value="1"/>
</dbReference>
<dbReference type="SMART" id="SM00342">
    <property type="entry name" value="HTH_ARAC"/>
    <property type="match status" value="1"/>
</dbReference>
<name>A0ABW0F6Z6_9HYPH</name>
<dbReference type="InterPro" id="IPR050204">
    <property type="entry name" value="AraC_XylS_family_regulators"/>
</dbReference>
<evidence type="ECO:0000256" key="1">
    <source>
        <dbReference type="ARBA" id="ARBA00023015"/>
    </source>
</evidence>
<keyword evidence="2" id="KW-0238">DNA-binding</keyword>
<evidence type="ECO:0000256" key="3">
    <source>
        <dbReference type="ARBA" id="ARBA00023163"/>
    </source>
</evidence>
<sequence length="299" mass="33077">MGFQPGMRSVREGISVIGSLKCRSWNGVIADLWQAECQAGATGEYVSDHPRLFIVLDKAGGSFETRLEPSEPGISPRGGAHGISFMPAGVPVWGRTQQRMRIRHLDLHFDPAGVSERLGEALSRELLRQPRIMFSNERIQMLARLIAGECAEPDARHDLYGDSLVLAVLIDLFGVAREAPRRRTPLTSRQLKTVTDYIAEHAAGRIRLQDLAGLVGLSQSHFSHAFKASTGLPPHQWQLKARIEQGQRLLAAGDRSLTEVAVEAGFSDQAHFTRVFRRMVGETPAAWRRSTLDRALSLD</sequence>
<dbReference type="EMBL" id="JBHSLI010000009">
    <property type="protein sequence ID" value="MFC5295257.1"/>
    <property type="molecule type" value="Genomic_DNA"/>
</dbReference>
<reference evidence="6" key="1">
    <citation type="journal article" date="2019" name="Int. J. Syst. Evol. Microbiol.">
        <title>The Global Catalogue of Microorganisms (GCM) 10K type strain sequencing project: providing services to taxonomists for standard genome sequencing and annotation.</title>
        <authorList>
            <consortium name="The Broad Institute Genomics Platform"/>
            <consortium name="The Broad Institute Genome Sequencing Center for Infectious Disease"/>
            <person name="Wu L."/>
            <person name="Ma J."/>
        </authorList>
    </citation>
    <scope>NUCLEOTIDE SEQUENCE [LARGE SCALE GENOMIC DNA]</scope>
    <source>
        <strain evidence="6">CGMCC 1.15643</strain>
    </source>
</reference>
<dbReference type="PANTHER" id="PTHR46796:SF14">
    <property type="entry name" value="TRANSCRIPTIONAL REGULATORY PROTEIN"/>
    <property type="match status" value="1"/>
</dbReference>
<dbReference type="Proteomes" id="UP001595976">
    <property type="component" value="Unassembled WGS sequence"/>
</dbReference>
<evidence type="ECO:0000259" key="4">
    <source>
        <dbReference type="PROSITE" id="PS01124"/>
    </source>
</evidence>
<feature type="domain" description="HTH araC/xylS-type" evidence="4">
    <location>
        <begin position="192"/>
        <end position="290"/>
    </location>
</feature>
<gene>
    <name evidence="5" type="ORF">ACFPK2_19870</name>
</gene>
<dbReference type="InterPro" id="IPR018062">
    <property type="entry name" value="HTH_AraC-typ_CS"/>
</dbReference>
<dbReference type="InterPro" id="IPR020449">
    <property type="entry name" value="Tscrpt_reg_AraC-type_HTH"/>
</dbReference>
<accession>A0ABW0F6Z6</accession>
<dbReference type="Gene3D" id="1.10.10.60">
    <property type="entry name" value="Homeodomain-like"/>
    <property type="match status" value="1"/>
</dbReference>
<keyword evidence="6" id="KW-1185">Reference proteome</keyword>
<evidence type="ECO:0000313" key="6">
    <source>
        <dbReference type="Proteomes" id="UP001595976"/>
    </source>
</evidence>
<organism evidence="5 6">
    <name type="scientific">Bosea minatitlanensis</name>
    <dbReference type="NCBI Taxonomy" id="128782"/>
    <lineage>
        <taxon>Bacteria</taxon>
        <taxon>Pseudomonadati</taxon>
        <taxon>Pseudomonadota</taxon>
        <taxon>Alphaproteobacteria</taxon>
        <taxon>Hyphomicrobiales</taxon>
        <taxon>Boseaceae</taxon>
        <taxon>Bosea</taxon>
    </lineage>
</organism>
<dbReference type="PROSITE" id="PS01124">
    <property type="entry name" value="HTH_ARAC_FAMILY_2"/>
    <property type="match status" value="1"/>
</dbReference>
<dbReference type="InterPro" id="IPR009057">
    <property type="entry name" value="Homeodomain-like_sf"/>
</dbReference>
<dbReference type="PRINTS" id="PR00032">
    <property type="entry name" value="HTHARAC"/>
</dbReference>
<dbReference type="InterPro" id="IPR018060">
    <property type="entry name" value="HTH_AraC"/>
</dbReference>
<keyword evidence="3" id="KW-0804">Transcription</keyword>
<dbReference type="SUPFAM" id="SSF46689">
    <property type="entry name" value="Homeodomain-like"/>
    <property type="match status" value="2"/>
</dbReference>
<dbReference type="PROSITE" id="PS00041">
    <property type="entry name" value="HTH_ARAC_FAMILY_1"/>
    <property type="match status" value="1"/>
</dbReference>
<protein>
    <submittedName>
        <fullName evidence="5">Helix-turn-helix transcriptional regulator</fullName>
    </submittedName>
</protein>
<evidence type="ECO:0000256" key="2">
    <source>
        <dbReference type="ARBA" id="ARBA00023125"/>
    </source>
</evidence>
<proteinExistence type="predicted"/>
<evidence type="ECO:0000313" key="5">
    <source>
        <dbReference type="EMBL" id="MFC5295257.1"/>
    </source>
</evidence>
<keyword evidence="1" id="KW-0805">Transcription regulation</keyword>
<dbReference type="PANTHER" id="PTHR46796">
    <property type="entry name" value="HTH-TYPE TRANSCRIPTIONAL ACTIVATOR RHAS-RELATED"/>
    <property type="match status" value="1"/>
</dbReference>
<dbReference type="RefSeq" id="WP_158446185.1">
    <property type="nucleotide sequence ID" value="NZ_JAOAOS010000010.1"/>
</dbReference>
<comment type="caution">
    <text evidence="5">The sequence shown here is derived from an EMBL/GenBank/DDBJ whole genome shotgun (WGS) entry which is preliminary data.</text>
</comment>